<dbReference type="InterPro" id="IPR011006">
    <property type="entry name" value="CheY-like_superfamily"/>
</dbReference>
<dbReference type="CDD" id="cd17552">
    <property type="entry name" value="REC_RR468-like"/>
    <property type="match status" value="1"/>
</dbReference>
<evidence type="ECO:0000313" key="6">
    <source>
        <dbReference type="EMBL" id="MBB3972137.1"/>
    </source>
</evidence>
<dbReference type="EMBL" id="JACIDR010000001">
    <property type="protein sequence ID" value="MBB3972137.1"/>
    <property type="molecule type" value="Genomic_DNA"/>
</dbReference>
<gene>
    <name evidence="6" type="ORF">GGR24_000770</name>
</gene>
<keyword evidence="6" id="KW-0238">DNA-binding</keyword>
<proteinExistence type="predicted"/>
<feature type="domain" description="Response regulatory" evidence="5">
    <location>
        <begin position="2"/>
        <end position="119"/>
    </location>
</feature>
<feature type="modified residue" description="4-aspartylphosphate" evidence="4">
    <location>
        <position position="52"/>
    </location>
</feature>
<dbReference type="PANTHER" id="PTHR44591:SF3">
    <property type="entry name" value="RESPONSE REGULATORY DOMAIN-CONTAINING PROTEIN"/>
    <property type="match status" value="1"/>
</dbReference>
<keyword evidence="7" id="KW-1185">Reference proteome</keyword>
<dbReference type="GO" id="GO:0000160">
    <property type="term" value="P:phosphorelay signal transduction system"/>
    <property type="evidence" value="ECO:0007669"/>
    <property type="project" value="InterPro"/>
</dbReference>
<dbReference type="InterPro" id="IPR001789">
    <property type="entry name" value="Sig_transdc_resp-reg_receiver"/>
</dbReference>
<dbReference type="Proteomes" id="UP000528964">
    <property type="component" value="Unassembled WGS sequence"/>
</dbReference>
<dbReference type="SMART" id="SM00448">
    <property type="entry name" value="REC"/>
    <property type="match status" value="1"/>
</dbReference>
<dbReference type="PANTHER" id="PTHR44591">
    <property type="entry name" value="STRESS RESPONSE REGULATOR PROTEIN 1"/>
    <property type="match status" value="1"/>
</dbReference>
<comment type="caution">
    <text evidence="6">The sequence shown here is derived from an EMBL/GenBank/DDBJ whole genome shotgun (WGS) entry which is preliminary data.</text>
</comment>
<keyword evidence="2" id="KW-0805">Transcription regulation</keyword>
<dbReference type="PROSITE" id="PS50110">
    <property type="entry name" value="RESPONSE_REGULATORY"/>
    <property type="match status" value="1"/>
</dbReference>
<sequence length="129" mass="13983">MRVLYVDDESDIREIAQLALELDPAIRVRTAATGAEAIALAESFAPDLVLLDVMMPEMDGVATLAQLRSHDATRRTPVIFITARTQASEVLRFKCLGALAVIPKPFDPMRLAAQVRALMEPEGPPQSAG</sequence>
<dbReference type="SUPFAM" id="SSF52172">
    <property type="entry name" value="CheY-like"/>
    <property type="match status" value="1"/>
</dbReference>
<dbReference type="GO" id="GO:0003677">
    <property type="term" value="F:DNA binding"/>
    <property type="evidence" value="ECO:0007669"/>
    <property type="project" value="UniProtKB-KW"/>
</dbReference>
<organism evidence="6 7">
    <name type="scientific">Hansschlegelia beijingensis</name>
    <dbReference type="NCBI Taxonomy" id="1133344"/>
    <lineage>
        <taxon>Bacteria</taxon>
        <taxon>Pseudomonadati</taxon>
        <taxon>Pseudomonadota</taxon>
        <taxon>Alphaproteobacteria</taxon>
        <taxon>Hyphomicrobiales</taxon>
        <taxon>Methylopilaceae</taxon>
        <taxon>Hansschlegelia</taxon>
    </lineage>
</organism>
<keyword evidence="1 4" id="KW-0597">Phosphoprotein</keyword>
<accession>A0A7W6GER6</accession>
<keyword evidence="3" id="KW-0804">Transcription</keyword>
<dbReference type="AlphaFoldDB" id="A0A7W6GER6"/>
<evidence type="ECO:0000313" key="7">
    <source>
        <dbReference type="Proteomes" id="UP000528964"/>
    </source>
</evidence>
<protein>
    <submittedName>
        <fullName evidence="6">DNA-binding response OmpR family regulator</fullName>
    </submittedName>
</protein>
<evidence type="ECO:0000256" key="2">
    <source>
        <dbReference type="ARBA" id="ARBA00023015"/>
    </source>
</evidence>
<reference evidence="6 7" key="1">
    <citation type="submission" date="2020-08" db="EMBL/GenBank/DDBJ databases">
        <title>Genomic Encyclopedia of Type Strains, Phase IV (KMG-IV): sequencing the most valuable type-strain genomes for metagenomic binning, comparative biology and taxonomic classification.</title>
        <authorList>
            <person name="Goeker M."/>
        </authorList>
    </citation>
    <scope>NUCLEOTIDE SEQUENCE [LARGE SCALE GENOMIC DNA]</scope>
    <source>
        <strain evidence="6 7">DSM 25481</strain>
    </source>
</reference>
<evidence type="ECO:0000256" key="1">
    <source>
        <dbReference type="ARBA" id="ARBA00022553"/>
    </source>
</evidence>
<dbReference type="Pfam" id="PF00072">
    <property type="entry name" value="Response_reg"/>
    <property type="match status" value="1"/>
</dbReference>
<dbReference type="InterPro" id="IPR050595">
    <property type="entry name" value="Bact_response_regulator"/>
</dbReference>
<evidence type="ECO:0000256" key="4">
    <source>
        <dbReference type="PROSITE-ProRule" id="PRU00169"/>
    </source>
</evidence>
<evidence type="ECO:0000259" key="5">
    <source>
        <dbReference type="PROSITE" id="PS50110"/>
    </source>
</evidence>
<dbReference type="Gene3D" id="3.40.50.2300">
    <property type="match status" value="1"/>
</dbReference>
<name>A0A7W6GER6_9HYPH</name>
<dbReference type="RefSeq" id="WP_183393948.1">
    <property type="nucleotide sequence ID" value="NZ_JACIDR010000001.1"/>
</dbReference>
<evidence type="ECO:0000256" key="3">
    <source>
        <dbReference type="ARBA" id="ARBA00023163"/>
    </source>
</evidence>